<protein>
    <submittedName>
        <fullName evidence="1">Uncharacterized protein</fullName>
    </submittedName>
</protein>
<comment type="caution">
    <text evidence="1">The sequence shown here is derived from an EMBL/GenBank/DDBJ whole genome shotgun (WGS) entry which is preliminary data.</text>
</comment>
<evidence type="ECO:0000313" key="2">
    <source>
        <dbReference type="Proteomes" id="UP001160148"/>
    </source>
</evidence>
<evidence type="ECO:0000313" key="1">
    <source>
        <dbReference type="EMBL" id="CAI6345690.1"/>
    </source>
</evidence>
<dbReference type="Proteomes" id="UP001160148">
    <property type="component" value="Unassembled WGS sequence"/>
</dbReference>
<proteinExistence type="predicted"/>
<gene>
    <name evidence="1" type="ORF">MEUPH1_LOCUS2672</name>
</gene>
<keyword evidence="2" id="KW-1185">Reference proteome</keyword>
<sequence length="71" mass="8119">MNSYIISTSVQCGHQPKHEQYGGGIRTPPHWSRVDRSLLNRHYSQHWTGCADNQQFTISITGSKNTRPHTI</sequence>
<name>A0AAV0VQ08_9HEMI</name>
<reference evidence="1 2" key="1">
    <citation type="submission" date="2023-01" db="EMBL/GenBank/DDBJ databases">
        <authorList>
            <person name="Whitehead M."/>
        </authorList>
    </citation>
    <scope>NUCLEOTIDE SEQUENCE [LARGE SCALE GENOMIC DNA]</scope>
</reference>
<accession>A0AAV0VQ08</accession>
<dbReference type="AlphaFoldDB" id="A0AAV0VQ08"/>
<dbReference type="EMBL" id="CARXXK010000001">
    <property type="protein sequence ID" value="CAI6345690.1"/>
    <property type="molecule type" value="Genomic_DNA"/>
</dbReference>
<organism evidence="1 2">
    <name type="scientific">Macrosiphum euphorbiae</name>
    <name type="common">potato aphid</name>
    <dbReference type="NCBI Taxonomy" id="13131"/>
    <lineage>
        <taxon>Eukaryota</taxon>
        <taxon>Metazoa</taxon>
        <taxon>Ecdysozoa</taxon>
        <taxon>Arthropoda</taxon>
        <taxon>Hexapoda</taxon>
        <taxon>Insecta</taxon>
        <taxon>Pterygota</taxon>
        <taxon>Neoptera</taxon>
        <taxon>Paraneoptera</taxon>
        <taxon>Hemiptera</taxon>
        <taxon>Sternorrhyncha</taxon>
        <taxon>Aphidomorpha</taxon>
        <taxon>Aphidoidea</taxon>
        <taxon>Aphididae</taxon>
        <taxon>Macrosiphini</taxon>
        <taxon>Macrosiphum</taxon>
    </lineage>
</organism>